<proteinExistence type="predicted"/>
<dbReference type="STRING" id="1903952.BIT28_07585"/>
<evidence type="ECO:0000313" key="2">
    <source>
        <dbReference type="Proteomes" id="UP000186905"/>
    </source>
</evidence>
<accession>A0A1Q9G6G4</accession>
<evidence type="ECO:0000313" key="1">
    <source>
        <dbReference type="EMBL" id="OLQ69833.1"/>
    </source>
</evidence>
<comment type="caution">
    <text evidence="1">The sequence shown here is derived from an EMBL/GenBank/DDBJ whole genome shotgun (WGS) entry which is preliminary data.</text>
</comment>
<evidence type="ECO:0008006" key="3">
    <source>
        <dbReference type="Google" id="ProtNLM"/>
    </source>
</evidence>
<protein>
    <recommendedName>
        <fullName evidence="3">Peptidase S24/S26A/S26B/S26C domain-containing protein</fullName>
    </recommendedName>
</protein>
<dbReference type="AlphaFoldDB" id="A0A1Q9G6G4"/>
<dbReference type="OrthoDB" id="5816361at2"/>
<name>A0A1Q9G6G4_9GAMM</name>
<dbReference type="SUPFAM" id="SSF51306">
    <property type="entry name" value="LexA/Signal peptidase"/>
    <property type="match status" value="1"/>
</dbReference>
<dbReference type="RefSeq" id="WP_075768193.1">
    <property type="nucleotide sequence ID" value="NZ_MJIL01000100.1"/>
</dbReference>
<dbReference type="EMBL" id="MJIL01000100">
    <property type="protein sequence ID" value="OLQ69833.1"/>
    <property type="molecule type" value="Genomic_DNA"/>
</dbReference>
<organism evidence="1 2">
    <name type="scientific">Photobacterium proteolyticum</name>
    <dbReference type="NCBI Taxonomy" id="1903952"/>
    <lineage>
        <taxon>Bacteria</taxon>
        <taxon>Pseudomonadati</taxon>
        <taxon>Pseudomonadota</taxon>
        <taxon>Gammaproteobacteria</taxon>
        <taxon>Vibrionales</taxon>
        <taxon>Vibrionaceae</taxon>
        <taxon>Photobacterium</taxon>
    </lineage>
</organism>
<gene>
    <name evidence="1" type="ORF">BIT28_07585</name>
</gene>
<dbReference type="Proteomes" id="UP000186905">
    <property type="component" value="Unassembled WGS sequence"/>
</dbReference>
<dbReference type="Gene3D" id="2.10.109.10">
    <property type="entry name" value="Umud Fragment, subunit A"/>
    <property type="match status" value="1"/>
</dbReference>
<dbReference type="InterPro" id="IPR036286">
    <property type="entry name" value="LexA/Signal_pep-like_sf"/>
</dbReference>
<keyword evidence="2" id="KW-1185">Reference proteome</keyword>
<reference evidence="1 2" key="1">
    <citation type="submission" date="2016-09" db="EMBL/GenBank/DDBJ databases">
        <title>Photobacterium proteolyticum sp. nov. a protease producing bacterium isolated from ocean sediments of Laizhou Bay.</title>
        <authorList>
            <person name="Li Y."/>
        </authorList>
    </citation>
    <scope>NUCLEOTIDE SEQUENCE [LARGE SCALE GENOMIC DNA]</scope>
    <source>
        <strain evidence="1 2">13-12</strain>
    </source>
</reference>
<sequence length="116" mass="13419">MAAFPSPAAGHEEKYIGDSLHEHIIRKPSVTRLVPVDRDFERMNLRKGDIAVIEIDRRPHDKCLAMVNFEGDSFLCQLFWRNNKWFAVTDDRTGRVTEEMCLVGVARCFIKDLLLE</sequence>